<dbReference type="InterPro" id="IPR011123">
    <property type="entry name" value="Y_Y_Y"/>
</dbReference>
<organism evidence="4 5">
    <name type="scientific">Chitinophaga sancti</name>
    <dbReference type="NCBI Taxonomy" id="1004"/>
    <lineage>
        <taxon>Bacteria</taxon>
        <taxon>Pseudomonadati</taxon>
        <taxon>Bacteroidota</taxon>
        <taxon>Chitinophagia</taxon>
        <taxon>Chitinophagales</taxon>
        <taxon>Chitinophagaceae</taxon>
        <taxon>Chitinophaga</taxon>
    </lineage>
</organism>
<dbReference type="OrthoDB" id="9778366at2"/>
<dbReference type="STRING" id="1004.SAMN05661012_00709"/>
<feature type="domain" description="Histidine kinase" evidence="3">
    <location>
        <begin position="860"/>
        <end position="1047"/>
    </location>
</feature>
<dbReference type="InterPro" id="IPR011110">
    <property type="entry name" value="Reg_prop"/>
</dbReference>
<dbReference type="PANTHER" id="PTHR43547:SF2">
    <property type="entry name" value="HYBRID SIGNAL TRANSDUCTION HISTIDINE KINASE C"/>
    <property type="match status" value="1"/>
</dbReference>
<evidence type="ECO:0000259" key="3">
    <source>
        <dbReference type="PROSITE" id="PS50109"/>
    </source>
</evidence>
<feature type="transmembrane region" description="Helical" evidence="2">
    <location>
        <begin position="811"/>
        <end position="833"/>
    </location>
</feature>
<dbReference type="GO" id="GO:0046983">
    <property type="term" value="F:protein dimerization activity"/>
    <property type="evidence" value="ECO:0007669"/>
    <property type="project" value="InterPro"/>
</dbReference>
<dbReference type="Gene3D" id="2.60.40.10">
    <property type="entry name" value="Immunoglobulins"/>
    <property type="match status" value="1"/>
</dbReference>
<keyword evidence="2" id="KW-0812">Transmembrane</keyword>
<dbReference type="Gene3D" id="1.20.5.1930">
    <property type="match status" value="1"/>
</dbReference>
<dbReference type="Pfam" id="PF07495">
    <property type="entry name" value="Y_Y_Y"/>
    <property type="match status" value="1"/>
</dbReference>
<dbReference type="InterPro" id="IPR005467">
    <property type="entry name" value="His_kinase_dom"/>
</dbReference>
<keyword evidence="4" id="KW-0808">Transferase</keyword>
<dbReference type="InterPro" id="IPR011712">
    <property type="entry name" value="Sig_transdc_His_kin_sub3_dim/P"/>
</dbReference>
<dbReference type="EMBL" id="FPIZ01000002">
    <property type="protein sequence ID" value="SFW24368.1"/>
    <property type="molecule type" value="Genomic_DNA"/>
</dbReference>
<dbReference type="GO" id="GO:0016020">
    <property type="term" value="C:membrane"/>
    <property type="evidence" value="ECO:0007669"/>
    <property type="project" value="InterPro"/>
</dbReference>
<accession>A0A1K1MMI5</accession>
<evidence type="ECO:0000313" key="5">
    <source>
        <dbReference type="Proteomes" id="UP000183788"/>
    </source>
</evidence>
<reference evidence="4 5" key="1">
    <citation type="submission" date="2016-11" db="EMBL/GenBank/DDBJ databases">
        <authorList>
            <person name="Jaros S."/>
            <person name="Januszkiewicz K."/>
            <person name="Wedrychowicz H."/>
        </authorList>
    </citation>
    <scope>NUCLEOTIDE SEQUENCE [LARGE SCALE GENOMIC DNA]</scope>
    <source>
        <strain evidence="4 5">DSM 784</strain>
    </source>
</reference>
<dbReference type="AlphaFoldDB" id="A0A1K1MMI5"/>
<sequence length="1047" mass="120127">MILSLQRAAQIIRTILLFFLCTLPVTVLRAQEKPYIFDSYGVNEGLSQNSVYDILEDTQGFMWIATHDGVNRFDGYVFNEYRYNPSSREIAGQGKGNLGTRSNTGGRALINRFALKGYKGYSLYRNTRHQLILTHNYGISVYDEYRNSFENVLEDTTWANEGERDNGIKFRILGEDTALNALYVWRPAKGLYVLDYKTYAIRRLILYPPAMLRKGLSASAVIKDDNTIWMIFEAGELLGMNIKTLRVTTYCLPGITTHPVIRNLNSDTLIIASQGHVVLFNKKLNKYTPLTFDQHDEKDISFVPLCMELDQHGNVWIGGTDGIIVYNIKRNEIINHIVTFNGSETRSWNVVAYLYRDASDNMWVGTDGDGIKKYSPNKKVFNLYRSPFITHNMVRAVYKHDDGKLYVGLMHDGLDIYEKGGKWLERIPSDDGRNNIFPAKNLNAICREDFEHLWFHFSDMYIGLFNVHTHRFEDLTPSVKALGMPNQEDIYPFLFKRNTGEVYFNYGAYLLQMMPVGRSYKASIIHEFPNEVLTTYFEDFMGNKYVGTKVAVYVKKADSPAWGKIFLPPGTIVKSINKNAHKQLLVATSKGLFVLNERNEIIQHYNSYTFPSLVNDYFYGVLLDDKDRIWVSHNKGLSQINQVTDSITTYNYEDGLQSNEFNTGAFYKSTDGELFFGGIRGVNGFYPKDFRNNPSKPKVVIMRMEVLDKPYESDTALSLLRRIELPYNHNTIAIEFVPLEFTNPLKNKVQYKLDGADEDWVQAGTFRMARYTNLRPGTYTFNVRASNNDDILNSTPTTLEIVIRIPFWQSLWFRFLLLLLLLGVAYYFSTLYLDYKIRHEKLKLEKEQAVDQERARISSDMHDDLGSGLSTIRLLSEIAKRKIQDTNQTREIERISEAAGELVDKMSEIIWAMNSSNDSLENLIAYMRSFAADFLEHAHITHQFYIPESIPNIKLSGGTRRNIYLAVKESLHNVVKHAQATEVVIQIEMHKNMTIMLKDNGKGFDQEKVRLFGNGLKNIQKRMAAVGGSADISSDNGTRVFLDIPLI</sequence>
<dbReference type="Pfam" id="PF02518">
    <property type="entry name" value="HATPase_c"/>
    <property type="match status" value="1"/>
</dbReference>
<dbReference type="Proteomes" id="UP000183788">
    <property type="component" value="Unassembled WGS sequence"/>
</dbReference>
<keyword evidence="2" id="KW-0472">Membrane</keyword>
<dbReference type="Pfam" id="PF07730">
    <property type="entry name" value="HisKA_3"/>
    <property type="match status" value="1"/>
</dbReference>
<keyword evidence="1" id="KW-0597">Phosphoprotein</keyword>
<dbReference type="Pfam" id="PF07494">
    <property type="entry name" value="Reg_prop"/>
    <property type="match status" value="1"/>
</dbReference>
<dbReference type="InterPro" id="IPR013783">
    <property type="entry name" value="Ig-like_fold"/>
</dbReference>
<dbReference type="GO" id="GO:0000155">
    <property type="term" value="F:phosphorelay sensor kinase activity"/>
    <property type="evidence" value="ECO:0007669"/>
    <property type="project" value="InterPro"/>
</dbReference>
<dbReference type="Gene3D" id="3.30.565.10">
    <property type="entry name" value="Histidine kinase-like ATPase, C-terminal domain"/>
    <property type="match status" value="1"/>
</dbReference>
<gene>
    <name evidence="4" type="ORF">SAMN05661012_00709</name>
</gene>
<dbReference type="Gene3D" id="2.130.10.10">
    <property type="entry name" value="YVTN repeat-like/Quinoprotein amine dehydrogenase"/>
    <property type="match status" value="2"/>
</dbReference>
<evidence type="ECO:0000313" key="4">
    <source>
        <dbReference type="EMBL" id="SFW24368.1"/>
    </source>
</evidence>
<dbReference type="InterPro" id="IPR015943">
    <property type="entry name" value="WD40/YVTN_repeat-like_dom_sf"/>
</dbReference>
<evidence type="ECO:0000256" key="2">
    <source>
        <dbReference type="SAM" id="Phobius"/>
    </source>
</evidence>
<name>A0A1K1MMI5_9BACT</name>
<dbReference type="PANTHER" id="PTHR43547">
    <property type="entry name" value="TWO-COMPONENT HISTIDINE KINASE"/>
    <property type="match status" value="1"/>
</dbReference>
<dbReference type="InterPro" id="IPR003594">
    <property type="entry name" value="HATPase_dom"/>
</dbReference>
<dbReference type="PROSITE" id="PS50109">
    <property type="entry name" value="HIS_KIN"/>
    <property type="match status" value="1"/>
</dbReference>
<evidence type="ECO:0000256" key="1">
    <source>
        <dbReference type="ARBA" id="ARBA00022553"/>
    </source>
</evidence>
<keyword evidence="4" id="KW-0418">Kinase</keyword>
<dbReference type="SUPFAM" id="SSF55874">
    <property type="entry name" value="ATPase domain of HSP90 chaperone/DNA topoisomerase II/histidine kinase"/>
    <property type="match status" value="1"/>
</dbReference>
<dbReference type="CDD" id="cd16917">
    <property type="entry name" value="HATPase_UhpB-NarQ-NarX-like"/>
    <property type="match status" value="1"/>
</dbReference>
<protein>
    <submittedName>
        <fullName evidence="4">Signal transduction histidine kinase</fullName>
    </submittedName>
</protein>
<dbReference type="InterPro" id="IPR036890">
    <property type="entry name" value="HATPase_C_sf"/>
</dbReference>
<proteinExistence type="predicted"/>
<dbReference type="CDD" id="cd00146">
    <property type="entry name" value="PKD"/>
    <property type="match status" value="1"/>
</dbReference>
<dbReference type="SUPFAM" id="SSF101898">
    <property type="entry name" value="NHL repeat"/>
    <property type="match status" value="1"/>
</dbReference>
<keyword evidence="2" id="KW-1133">Transmembrane helix</keyword>